<accession>A0A316VUI4</accession>
<dbReference type="Proteomes" id="UP000245783">
    <property type="component" value="Unassembled WGS sequence"/>
</dbReference>
<dbReference type="InParanoid" id="A0A316VUI4"/>
<dbReference type="RefSeq" id="XP_025367263.1">
    <property type="nucleotide sequence ID" value="XM_025511259.1"/>
</dbReference>
<evidence type="ECO:0000313" key="2">
    <source>
        <dbReference type="EMBL" id="PWN40103.1"/>
    </source>
</evidence>
<evidence type="ECO:0000256" key="1">
    <source>
        <dbReference type="SAM" id="SignalP"/>
    </source>
</evidence>
<keyword evidence="3" id="KW-1185">Reference proteome</keyword>
<name>A0A316VUI4_9BASI</name>
<dbReference type="GeneID" id="37033129"/>
<sequence>MNAGALPLLLACCRGFVSSDARVTSDISMSMGCERASLLPAQLTSSASSSVPRRRERNSFIVGARARSPSLRAWDSFRARKSECSRRGSKALYLLARQARTACCERERKRDGDSRARQKARGNPLSLARILYLLAARDAARARRRPLWSSLDDGLDAGQIKSDFLGGRISGEHPCEDLTGFMLPLTPAAGPRDQM</sequence>
<protein>
    <submittedName>
        <fullName evidence="2">Uncharacterized protein</fullName>
    </submittedName>
</protein>
<feature type="chain" id="PRO_5016271544" evidence="1">
    <location>
        <begin position="20"/>
        <end position="195"/>
    </location>
</feature>
<keyword evidence="1" id="KW-0732">Signal</keyword>
<dbReference type="EMBL" id="KZ819430">
    <property type="protein sequence ID" value="PWN40103.1"/>
    <property type="molecule type" value="Genomic_DNA"/>
</dbReference>
<evidence type="ECO:0000313" key="3">
    <source>
        <dbReference type="Proteomes" id="UP000245783"/>
    </source>
</evidence>
<feature type="signal peptide" evidence="1">
    <location>
        <begin position="1"/>
        <end position="19"/>
    </location>
</feature>
<organism evidence="2 3">
    <name type="scientific">Ceraceosorus guamensis</name>
    <dbReference type="NCBI Taxonomy" id="1522189"/>
    <lineage>
        <taxon>Eukaryota</taxon>
        <taxon>Fungi</taxon>
        <taxon>Dikarya</taxon>
        <taxon>Basidiomycota</taxon>
        <taxon>Ustilaginomycotina</taxon>
        <taxon>Exobasidiomycetes</taxon>
        <taxon>Ceraceosorales</taxon>
        <taxon>Ceraceosoraceae</taxon>
        <taxon>Ceraceosorus</taxon>
    </lineage>
</organism>
<gene>
    <name evidence="2" type="ORF">IE81DRAFT_244813</name>
</gene>
<dbReference type="AlphaFoldDB" id="A0A316VUI4"/>
<reference evidence="2 3" key="1">
    <citation type="journal article" date="2018" name="Mol. Biol. Evol.">
        <title>Broad Genomic Sampling Reveals a Smut Pathogenic Ancestry of the Fungal Clade Ustilaginomycotina.</title>
        <authorList>
            <person name="Kijpornyongpan T."/>
            <person name="Mondo S.J."/>
            <person name="Barry K."/>
            <person name="Sandor L."/>
            <person name="Lee J."/>
            <person name="Lipzen A."/>
            <person name="Pangilinan J."/>
            <person name="LaButti K."/>
            <person name="Hainaut M."/>
            <person name="Henrissat B."/>
            <person name="Grigoriev I.V."/>
            <person name="Spatafora J.W."/>
            <person name="Aime M.C."/>
        </authorList>
    </citation>
    <scope>NUCLEOTIDE SEQUENCE [LARGE SCALE GENOMIC DNA]</scope>
    <source>
        <strain evidence="2 3">MCA 4658</strain>
    </source>
</reference>
<proteinExistence type="predicted"/>